<gene>
    <name evidence="1" type="ORF">QR680_012276</name>
</gene>
<accession>A0AA39I1I1</accession>
<dbReference type="EMBL" id="JAUCMV010000002">
    <property type="protein sequence ID" value="KAK0416065.1"/>
    <property type="molecule type" value="Genomic_DNA"/>
</dbReference>
<reference evidence="1" key="1">
    <citation type="submission" date="2023-06" db="EMBL/GenBank/DDBJ databases">
        <title>Genomic analysis of the entomopathogenic nematode Steinernema hermaphroditum.</title>
        <authorList>
            <person name="Schwarz E.M."/>
            <person name="Heppert J.K."/>
            <person name="Baniya A."/>
            <person name="Schwartz H.T."/>
            <person name="Tan C.-H."/>
            <person name="Antoshechkin I."/>
            <person name="Sternberg P.W."/>
            <person name="Goodrich-Blair H."/>
            <person name="Dillman A.R."/>
        </authorList>
    </citation>
    <scope>NUCLEOTIDE SEQUENCE</scope>
    <source>
        <strain evidence="1">PS9179</strain>
        <tissue evidence="1">Whole animal</tissue>
    </source>
</reference>
<dbReference type="AlphaFoldDB" id="A0AA39I1I1"/>
<protein>
    <submittedName>
        <fullName evidence="1">Uncharacterized protein</fullName>
    </submittedName>
</protein>
<dbReference type="Proteomes" id="UP001175271">
    <property type="component" value="Unassembled WGS sequence"/>
</dbReference>
<sequence>MLLLARFLVDELRLLVEEDEGAQILEFRCLRVAIADAEFRRPPEALEDDHGEVVYLNKCIDPGKESLPSVYDYGRR</sequence>
<evidence type="ECO:0000313" key="1">
    <source>
        <dbReference type="EMBL" id="KAK0416065.1"/>
    </source>
</evidence>
<organism evidence="1 2">
    <name type="scientific">Steinernema hermaphroditum</name>
    <dbReference type="NCBI Taxonomy" id="289476"/>
    <lineage>
        <taxon>Eukaryota</taxon>
        <taxon>Metazoa</taxon>
        <taxon>Ecdysozoa</taxon>
        <taxon>Nematoda</taxon>
        <taxon>Chromadorea</taxon>
        <taxon>Rhabditida</taxon>
        <taxon>Tylenchina</taxon>
        <taxon>Panagrolaimomorpha</taxon>
        <taxon>Strongyloidoidea</taxon>
        <taxon>Steinernematidae</taxon>
        <taxon>Steinernema</taxon>
    </lineage>
</organism>
<name>A0AA39I1I1_9BILA</name>
<keyword evidence="2" id="KW-1185">Reference proteome</keyword>
<proteinExistence type="predicted"/>
<evidence type="ECO:0000313" key="2">
    <source>
        <dbReference type="Proteomes" id="UP001175271"/>
    </source>
</evidence>
<comment type="caution">
    <text evidence="1">The sequence shown here is derived from an EMBL/GenBank/DDBJ whole genome shotgun (WGS) entry which is preliminary data.</text>
</comment>